<reference evidence="2 3" key="1">
    <citation type="submission" date="2019-03" db="EMBL/GenBank/DDBJ databases">
        <title>First draft genome of Liparis tanakae, snailfish: a comprehensive survey of snailfish specific genes.</title>
        <authorList>
            <person name="Kim W."/>
            <person name="Song I."/>
            <person name="Jeong J.-H."/>
            <person name="Kim D."/>
            <person name="Kim S."/>
            <person name="Ryu S."/>
            <person name="Song J.Y."/>
            <person name="Lee S.K."/>
        </authorList>
    </citation>
    <scope>NUCLEOTIDE SEQUENCE [LARGE SCALE GENOMIC DNA]</scope>
    <source>
        <tissue evidence="2">Muscle</tissue>
    </source>
</reference>
<dbReference type="EMBL" id="SRLO01000019">
    <property type="protein sequence ID" value="TNN85672.1"/>
    <property type="molecule type" value="Genomic_DNA"/>
</dbReference>
<name>A0A4Z2J892_9TELE</name>
<sequence length="75" mass="8310">MLRPAGVTDSTRVSCMGHKEGTYAVVGDVFLMTASSVRKHIHHMAGSRQNNNMAPLWRRSARPACERREGKGVML</sequence>
<protein>
    <submittedName>
        <fullName evidence="2">Uncharacterized protein</fullName>
    </submittedName>
</protein>
<gene>
    <name evidence="2" type="ORF">EYF80_003919</name>
</gene>
<proteinExistence type="predicted"/>
<comment type="caution">
    <text evidence="2">The sequence shown here is derived from an EMBL/GenBank/DDBJ whole genome shotgun (WGS) entry which is preliminary data.</text>
</comment>
<dbReference type="Proteomes" id="UP000314294">
    <property type="component" value="Unassembled WGS sequence"/>
</dbReference>
<feature type="compositionally biased region" description="Basic and acidic residues" evidence="1">
    <location>
        <begin position="64"/>
        <end position="75"/>
    </location>
</feature>
<evidence type="ECO:0000313" key="2">
    <source>
        <dbReference type="EMBL" id="TNN85672.1"/>
    </source>
</evidence>
<evidence type="ECO:0000313" key="3">
    <source>
        <dbReference type="Proteomes" id="UP000314294"/>
    </source>
</evidence>
<dbReference type="AlphaFoldDB" id="A0A4Z2J892"/>
<organism evidence="2 3">
    <name type="scientific">Liparis tanakae</name>
    <name type="common">Tanaka's snailfish</name>
    <dbReference type="NCBI Taxonomy" id="230148"/>
    <lineage>
        <taxon>Eukaryota</taxon>
        <taxon>Metazoa</taxon>
        <taxon>Chordata</taxon>
        <taxon>Craniata</taxon>
        <taxon>Vertebrata</taxon>
        <taxon>Euteleostomi</taxon>
        <taxon>Actinopterygii</taxon>
        <taxon>Neopterygii</taxon>
        <taxon>Teleostei</taxon>
        <taxon>Neoteleostei</taxon>
        <taxon>Acanthomorphata</taxon>
        <taxon>Eupercaria</taxon>
        <taxon>Perciformes</taxon>
        <taxon>Cottioidei</taxon>
        <taxon>Cottales</taxon>
        <taxon>Liparidae</taxon>
        <taxon>Liparis</taxon>
    </lineage>
</organism>
<evidence type="ECO:0000256" key="1">
    <source>
        <dbReference type="SAM" id="MobiDB-lite"/>
    </source>
</evidence>
<accession>A0A4Z2J892</accession>
<feature type="region of interest" description="Disordered" evidence="1">
    <location>
        <begin position="52"/>
        <end position="75"/>
    </location>
</feature>
<keyword evidence="3" id="KW-1185">Reference proteome</keyword>